<dbReference type="AlphaFoldDB" id="A0A136IZS1"/>
<dbReference type="InParanoid" id="A0A136IZS1"/>
<accession>A0A136IZS1</accession>
<dbReference type="EMBL" id="KQ964253">
    <property type="protein sequence ID" value="KXJ90299.1"/>
    <property type="molecule type" value="Genomic_DNA"/>
</dbReference>
<evidence type="ECO:0000313" key="2">
    <source>
        <dbReference type="EMBL" id="KXJ90299.1"/>
    </source>
</evidence>
<gene>
    <name evidence="2" type="ORF">Micbo1qcDRAFT_196417</name>
</gene>
<dbReference type="Proteomes" id="UP000070501">
    <property type="component" value="Unassembled WGS sequence"/>
</dbReference>
<evidence type="ECO:0000256" key="1">
    <source>
        <dbReference type="SAM" id="MobiDB-lite"/>
    </source>
</evidence>
<name>A0A136IZS1_9PEZI</name>
<feature type="compositionally biased region" description="Polar residues" evidence="1">
    <location>
        <begin position="174"/>
        <end position="188"/>
    </location>
</feature>
<keyword evidence="3" id="KW-1185">Reference proteome</keyword>
<protein>
    <submittedName>
        <fullName evidence="2">Uncharacterized protein</fullName>
    </submittedName>
</protein>
<reference evidence="3" key="1">
    <citation type="submission" date="2016-02" db="EMBL/GenBank/DDBJ databases">
        <title>Draft genome sequence of Microdochium bolleyi, a fungal endophyte of beachgrass.</title>
        <authorList>
            <consortium name="DOE Joint Genome Institute"/>
            <person name="David A.S."/>
            <person name="May G."/>
            <person name="Haridas S."/>
            <person name="Lim J."/>
            <person name="Wang M."/>
            <person name="Labutti K."/>
            <person name="Lipzen A."/>
            <person name="Barry K."/>
            <person name="Grigoriev I.V."/>
        </authorList>
    </citation>
    <scope>NUCLEOTIDE SEQUENCE [LARGE SCALE GENOMIC DNA]</scope>
    <source>
        <strain evidence="3">J235TASD1</strain>
    </source>
</reference>
<organism evidence="2 3">
    <name type="scientific">Microdochium bolleyi</name>
    <dbReference type="NCBI Taxonomy" id="196109"/>
    <lineage>
        <taxon>Eukaryota</taxon>
        <taxon>Fungi</taxon>
        <taxon>Dikarya</taxon>
        <taxon>Ascomycota</taxon>
        <taxon>Pezizomycotina</taxon>
        <taxon>Sordariomycetes</taxon>
        <taxon>Xylariomycetidae</taxon>
        <taxon>Xylariales</taxon>
        <taxon>Microdochiaceae</taxon>
        <taxon>Microdochium</taxon>
    </lineage>
</organism>
<evidence type="ECO:0000313" key="3">
    <source>
        <dbReference type="Proteomes" id="UP000070501"/>
    </source>
</evidence>
<sequence length="347" mass="36958">MARLSKHACSSQEICNKDPASLRPQAASHVREEEGTRALGEMMSPLTHQELEHSPAHARGRHRLQRLFVLGGVLVMEMRRRGTPAGPVEMRQVARYPAGPQCCVGDGGCLPGHILTGLEPTGWLTRSGFVVRDTTPACLWQRMGLAATGTTIGAGSHASTTDRLSPPSLHTHKNSGPGQPAVSTQSARSEIARSHRWALPLGGCYNGSDSPPEPLEETEGSLREKGNYGAGGPGGAALGLAHRKSGEGSAQIAPPGEASTAAHISFFSPRAHHGTWSLPHSSKSCCVHGERGLSRFEFDEFTLTDHHGLSPPTAQPSGMMERPLDDLESQDSSTNAQHRCSRHDSVP</sequence>
<feature type="compositionally biased region" description="Gly residues" evidence="1">
    <location>
        <begin position="228"/>
        <end position="237"/>
    </location>
</feature>
<feature type="region of interest" description="Disordered" evidence="1">
    <location>
        <begin position="151"/>
        <end position="257"/>
    </location>
</feature>
<feature type="region of interest" description="Disordered" evidence="1">
    <location>
        <begin position="307"/>
        <end position="347"/>
    </location>
</feature>
<feature type="compositionally biased region" description="Low complexity" evidence="1">
    <location>
        <begin position="151"/>
        <end position="161"/>
    </location>
</feature>
<proteinExistence type="predicted"/>